<dbReference type="Gene3D" id="2.60.40.1240">
    <property type="match status" value="1"/>
</dbReference>
<accession>A0A1C7EDD1</accession>
<evidence type="ECO:0000256" key="2">
    <source>
        <dbReference type="SAM" id="MobiDB-lite"/>
    </source>
</evidence>
<protein>
    <recommendedName>
        <fullName evidence="6">DUF4352 domain-containing protein</fullName>
    </recommendedName>
</protein>
<evidence type="ECO:0000313" key="4">
    <source>
        <dbReference type="EMBL" id="ANU21407.1"/>
    </source>
</evidence>
<reference evidence="4" key="1">
    <citation type="submission" date="2016-10" db="EMBL/GenBank/DDBJ databases">
        <authorList>
            <person name="See-Too W.S."/>
        </authorList>
    </citation>
    <scope>NUCLEOTIDE SEQUENCE [LARGE SCALE GENOMIC DNA]</scope>
    <source>
        <strain evidence="4">DSM 23997</strain>
    </source>
</reference>
<dbReference type="STRING" id="1038856.BBI15_15080"/>
<feature type="chain" id="PRO_5038507975" description="DUF4352 domain-containing protein" evidence="3">
    <location>
        <begin position="20"/>
        <end position="221"/>
    </location>
</feature>
<dbReference type="AlphaFoldDB" id="A0A1C7EDD1"/>
<dbReference type="RefSeq" id="WP_068872233.1">
    <property type="nucleotide sequence ID" value="NZ_CP016539.2"/>
</dbReference>
<dbReference type="InterPro" id="IPR029050">
    <property type="entry name" value="Immunoprotect_excell_Ig-like"/>
</dbReference>
<dbReference type="Proteomes" id="UP000092650">
    <property type="component" value="Chromosome"/>
</dbReference>
<evidence type="ECO:0000313" key="5">
    <source>
        <dbReference type="Proteomes" id="UP000092650"/>
    </source>
</evidence>
<dbReference type="EMBL" id="CP016539">
    <property type="protein sequence ID" value="ANU21407.1"/>
    <property type="molecule type" value="Genomic_DNA"/>
</dbReference>
<feature type="signal peptide" evidence="3">
    <location>
        <begin position="1"/>
        <end position="19"/>
    </location>
</feature>
<evidence type="ECO:0000256" key="1">
    <source>
        <dbReference type="ARBA" id="ARBA00022729"/>
    </source>
</evidence>
<evidence type="ECO:0008006" key="6">
    <source>
        <dbReference type="Google" id="ProtNLM"/>
    </source>
</evidence>
<keyword evidence="1 3" id="KW-0732">Signal</keyword>
<feature type="compositionally biased region" description="Acidic residues" evidence="2">
    <location>
        <begin position="26"/>
        <end position="66"/>
    </location>
</feature>
<evidence type="ECO:0000256" key="3">
    <source>
        <dbReference type="SAM" id="SignalP"/>
    </source>
</evidence>
<sequence length="221" mass="24291">MIKKWFAAGTIGAALTLSACGSDTTEVNEEQDTTASESVEETEEEVGEAEEEPAEEQAAEEETEESEAGKRSNPVAVGETKVVDITIFDNESNSYEGKAEITVNSVTRGEEAWEEIQSTNEFNEEPAEGHEYLMADVTATLVEAETEDYAWYVDAMNFSFIGSDGSPYDWTSVVVEPELNGEVYEGGTLDGKVVNMVKQDDPILLVFEDGNWDNVFFSTEE</sequence>
<feature type="region of interest" description="Disordered" evidence="2">
    <location>
        <begin position="19"/>
        <end position="75"/>
    </location>
</feature>
<dbReference type="OrthoDB" id="1756107at2"/>
<keyword evidence="5" id="KW-1185">Reference proteome</keyword>
<gene>
    <name evidence="4" type="ORF">BBI15_15080</name>
</gene>
<organism evidence="4 5">
    <name type="scientific">Planococcus plakortidis</name>
    <dbReference type="NCBI Taxonomy" id="1038856"/>
    <lineage>
        <taxon>Bacteria</taxon>
        <taxon>Bacillati</taxon>
        <taxon>Bacillota</taxon>
        <taxon>Bacilli</taxon>
        <taxon>Bacillales</taxon>
        <taxon>Caryophanaceae</taxon>
        <taxon>Planococcus</taxon>
    </lineage>
</organism>
<dbReference type="KEGG" id="ppla:BBI15_15080"/>
<dbReference type="PROSITE" id="PS51257">
    <property type="entry name" value="PROKAR_LIPOPROTEIN"/>
    <property type="match status" value="1"/>
</dbReference>
<proteinExistence type="predicted"/>
<name>A0A1C7EDD1_9BACL</name>